<proteinExistence type="predicted"/>
<dbReference type="STRING" id="1391654.AKJ09_06759"/>
<keyword evidence="3" id="KW-1185">Reference proteome</keyword>
<gene>
    <name evidence="2" type="ORF">AKJ09_06759</name>
</gene>
<accession>A0A0K1Q2Q7</accession>
<dbReference type="EMBL" id="CP012333">
    <property type="protein sequence ID" value="AKV00096.1"/>
    <property type="molecule type" value="Genomic_DNA"/>
</dbReference>
<dbReference type="AlphaFoldDB" id="A0A0K1Q2Q7"/>
<protein>
    <submittedName>
        <fullName evidence="2">Uncharacterized protein</fullName>
    </submittedName>
</protein>
<dbReference type="Proteomes" id="UP000064967">
    <property type="component" value="Chromosome"/>
</dbReference>
<sequence length="51" mass="5896">MERDSLRIGARSRRRQNEESGDHYEMSKGALHDELRALHLLRSMGTISNLT</sequence>
<reference evidence="2 3" key="1">
    <citation type="submission" date="2015-08" db="EMBL/GenBank/DDBJ databases">
        <authorList>
            <person name="Babu N.S."/>
            <person name="Beckwith C.J."/>
            <person name="Beseler K.G."/>
            <person name="Brison A."/>
            <person name="Carone J.V."/>
            <person name="Caskin T.P."/>
            <person name="Diamond M."/>
            <person name="Durham M.E."/>
            <person name="Foxe J.M."/>
            <person name="Go M."/>
            <person name="Henderson B.A."/>
            <person name="Jones I.B."/>
            <person name="McGettigan J.A."/>
            <person name="Micheletti S.J."/>
            <person name="Nasrallah M.E."/>
            <person name="Ortiz D."/>
            <person name="Piller C.R."/>
            <person name="Privatt S.R."/>
            <person name="Schneider S.L."/>
            <person name="Sharp S."/>
            <person name="Smith T.C."/>
            <person name="Stanton J.D."/>
            <person name="Ullery H.E."/>
            <person name="Wilson R.J."/>
            <person name="Serrano M.G."/>
            <person name="Buck G."/>
            <person name="Lee V."/>
            <person name="Wang Y."/>
            <person name="Carvalho R."/>
            <person name="Voegtly L."/>
            <person name="Shi R."/>
            <person name="Duckworth R."/>
            <person name="Johnson A."/>
            <person name="Loviza R."/>
            <person name="Walstead R."/>
            <person name="Shah Z."/>
            <person name="Kiflezghi M."/>
            <person name="Wade K."/>
            <person name="Ball S.L."/>
            <person name="Bradley K.W."/>
            <person name="Asai D.J."/>
            <person name="Bowman C.A."/>
            <person name="Russell D.A."/>
            <person name="Pope W.H."/>
            <person name="Jacobs-Sera D."/>
            <person name="Hendrix R.W."/>
            <person name="Hatfull G.F."/>
        </authorList>
    </citation>
    <scope>NUCLEOTIDE SEQUENCE [LARGE SCALE GENOMIC DNA]</scope>
    <source>
        <strain evidence="2 3">DSM 27648</strain>
    </source>
</reference>
<name>A0A0K1Q2Q7_9BACT</name>
<evidence type="ECO:0000256" key="1">
    <source>
        <dbReference type="SAM" id="MobiDB-lite"/>
    </source>
</evidence>
<evidence type="ECO:0000313" key="2">
    <source>
        <dbReference type="EMBL" id="AKV00096.1"/>
    </source>
</evidence>
<feature type="compositionally biased region" description="Basic and acidic residues" evidence="1">
    <location>
        <begin position="15"/>
        <end position="28"/>
    </location>
</feature>
<organism evidence="2 3">
    <name type="scientific">Labilithrix luteola</name>
    <dbReference type="NCBI Taxonomy" id="1391654"/>
    <lineage>
        <taxon>Bacteria</taxon>
        <taxon>Pseudomonadati</taxon>
        <taxon>Myxococcota</taxon>
        <taxon>Polyangia</taxon>
        <taxon>Polyangiales</taxon>
        <taxon>Labilitrichaceae</taxon>
        <taxon>Labilithrix</taxon>
    </lineage>
</organism>
<feature type="region of interest" description="Disordered" evidence="1">
    <location>
        <begin position="1"/>
        <end position="28"/>
    </location>
</feature>
<dbReference type="KEGG" id="llu:AKJ09_06759"/>
<evidence type="ECO:0000313" key="3">
    <source>
        <dbReference type="Proteomes" id="UP000064967"/>
    </source>
</evidence>